<evidence type="ECO:0000313" key="2">
    <source>
        <dbReference type="EMBL" id="KAF5833409.1"/>
    </source>
</evidence>
<reference evidence="2" key="1">
    <citation type="submission" date="2017-08" db="EMBL/GenBank/DDBJ databases">
        <authorList>
            <person name="Polle J.E."/>
            <person name="Barry K."/>
            <person name="Cushman J."/>
            <person name="Schmutz J."/>
            <person name="Tran D."/>
            <person name="Hathwaick L.T."/>
            <person name="Yim W.C."/>
            <person name="Jenkins J."/>
            <person name="Mckie-Krisberg Z.M."/>
            <person name="Prochnik S."/>
            <person name="Lindquist E."/>
            <person name="Dockter R.B."/>
            <person name="Adam C."/>
            <person name="Molina H."/>
            <person name="Bunkerborg J."/>
            <person name="Jin E."/>
            <person name="Buchheim M."/>
            <person name="Magnuson J."/>
        </authorList>
    </citation>
    <scope>NUCLEOTIDE SEQUENCE</scope>
    <source>
        <strain evidence="2">CCAP 19/18</strain>
    </source>
</reference>
<evidence type="ECO:0008006" key="4">
    <source>
        <dbReference type="Google" id="ProtNLM"/>
    </source>
</evidence>
<feature type="non-terminal residue" evidence="2">
    <location>
        <position position="183"/>
    </location>
</feature>
<keyword evidence="3" id="KW-1185">Reference proteome</keyword>
<feature type="compositionally biased region" description="Gly residues" evidence="1">
    <location>
        <begin position="172"/>
        <end position="183"/>
    </location>
</feature>
<evidence type="ECO:0000256" key="1">
    <source>
        <dbReference type="SAM" id="MobiDB-lite"/>
    </source>
</evidence>
<evidence type="ECO:0000313" key="3">
    <source>
        <dbReference type="Proteomes" id="UP000815325"/>
    </source>
</evidence>
<protein>
    <recommendedName>
        <fullName evidence="4">Encoded protein</fullName>
    </recommendedName>
</protein>
<dbReference type="EMBL" id="MU069812">
    <property type="protein sequence ID" value="KAF5833409.1"/>
    <property type="molecule type" value="Genomic_DNA"/>
</dbReference>
<dbReference type="Proteomes" id="UP000815325">
    <property type="component" value="Unassembled WGS sequence"/>
</dbReference>
<feature type="compositionally biased region" description="Polar residues" evidence="1">
    <location>
        <begin position="79"/>
        <end position="92"/>
    </location>
</feature>
<feature type="compositionally biased region" description="Low complexity" evidence="1">
    <location>
        <begin position="39"/>
        <end position="48"/>
    </location>
</feature>
<proteinExistence type="predicted"/>
<feature type="compositionally biased region" description="Basic and acidic residues" evidence="1">
    <location>
        <begin position="64"/>
        <end position="73"/>
    </location>
</feature>
<sequence length="183" mass="18323">MSLLDQVQPLGAHGAEPSKLRQLSSHHLPGRISPPPAAPARGLAAMRPSMLSLAGAGHQGSEGHYPEEVEGRGRASSPHHASNSTVGLTSGDHQARGSQVPGRRSSVLGPCQSPMPPPPTDRDSNGGSASLAPSCSEVPDAVNQAASPPGSVHDTGAAEYLDMLRGSNSGTTGKGPGSKLGGG</sequence>
<comment type="caution">
    <text evidence="2">The sequence shown here is derived from an EMBL/GenBank/DDBJ whole genome shotgun (WGS) entry which is preliminary data.</text>
</comment>
<organism evidence="2 3">
    <name type="scientific">Dunaliella salina</name>
    <name type="common">Green alga</name>
    <name type="synonym">Protococcus salinus</name>
    <dbReference type="NCBI Taxonomy" id="3046"/>
    <lineage>
        <taxon>Eukaryota</taxon>
        <taxon>Viridiplantae</taxon>
        <taxon>Chlorophyta</taxon>
        <taxon>core chlorophytes</taxon>
        <taxon>Chlorophyceae</taxon>
        <taxon>CS clade</taxon>
        <taxon>Chlamydomonadales</taxon>
        <taxon>Dunaliellaceae</taxon>
        <taxon>Dunaliella</taxon>
    </lineage>
</organism>
<name>A0ABQ7GFN4_DUNSA</name>
<feature type="region of interest" description="Disordered" evidence="1">
    <location>
        <begin position="1"/>
        <end position="183"/>
    </location>
</feature>
<gene>
    <name evidence="2" type="ORF">DUNSADRAFT_10278</name>
</gene>
<accession>A0ABQ7GFN4</accession>